<comment type="subcellular location">
    <subcellularLocation>
        <location evidence="1">Virion membrane</location>
        <topology evidence="1">Single-pass type I membrane protein</topology>
    </subcellularLocation>
</comment>
<evidence type="ECO:0000256" key="5">
    <source>
        <dbReference type="ARBA" id="ARBA00022879"/>
    </source>
</evidence>
<evidence type="ECO:0000256" key="6">
    <source>
        <dbReference type="ARBA" id="ARBA00022989"/>
    </source>
</evidence>
<keyword evidence="2 9" id="KW-0812">Transmembrane</keyword>
<keyword evidence="13" id="KW-1185">Reference proteome</keyword>
<dbReference type="OrthoDB" id="21147at10239"/>
<keyword evidence="6 9" id="KW-1133">Transmembrane helix</keyword>
<proteinExistence type="predicted"/>
<evidence type="ECO:0000259" key="11">
    <source>
        <dbReference type="Pfam" id="PF24833"/>
    </source>
</evidence>
<sequence length="662" mass="76273">MALNKLIFVILINEISTQLLYNYPFNCKNEVKLTLDGLQCPLDYNTFNLRSDELSEVGTMCRPNPLAKDLEDGFLCYKDTWVTKCSESWYFSKTISNHIVHEPISKSECIEALATYKMGKHVEPFFPAPSCYWAADNEETVTFINIKEHPVILDPYSGKIKDPLIDNNLCDDDFCPTRAHQTHWLRNLKPNIMERCNNDTWECHPIKVYYGWVAKKRPTNVGHDLNYVQTGLIIESQYIGHIVMSDLCTIKFCSKLGYLFPDGSWWELKFPLDHLLLKNHQLLENSGSCSDRSHGDTLTKDQRGNKIGYEDLEVDLEGLELRQKSRNLNLICLDKVANIRNRKEVNILDISYLTPKHPGHGTAYYLYEDTSNASITHVKAYSCNYKLIQIHGADMNGRVNMSNSEDLNITILDSGDNMTIADLGISKCKDLSHLTVNQTRNISCEKNVGFKYPEQVKLSNGKVVWTSRSFGGANFHRLPGVRFGVNGITYDLKQQMLRFPTVNNLLWDLPSYYSTNHKVHFYTHPTKHEIRKNFTGERTEDIDFLDDLIHRKLNRTDFPTKVRNWIGDIENKVVHFFSNVGGTIKTAISLIFFVIGTLISIKIWRKCKKCKGQSKRSESEWVAKKQYTAKHEMKSFPSNFKTDNIYEDVKSELDSTYSPFHV</sequence>
<feature type="domain" description="Spike glycoprotein G central" evidence="11">
    <location>
        <begin position="304"/>
        <end position="400"/>
    </location>
</feature>
<keyword evidence="8" id="KW-0325">Glycoprotein</keyword>
<evidence type="ECO:0000256" key="4">
    <source>
        <dbReference type="ARBA" id="ARBA00022844"/>
    </source>
</evidence>
<feature type="transmembrane region" description="Helical" evidence="9">
    <location>
        <begin position="586"/>
        <end position="604"/>
    </location>
</feature>
<dbReference type="GeneID" id="32766078"/>
<evidence type="ECO:0000256" key="1">
    <source>
        <dbReference type="ARBA" id="ARBA00004563"/>
    </source>
</evidence>
<dbReference type="RefSeq" id="YP_009362249.1">
    <property type="nucleotide sequence ID" value="NC_034546.1"/>
</dbReference>
<dbReference type="InterPro" id="IPR001903">
    <property type="entry name" value="Rhabdo_glycop_FD"/>
</dbReference>
<dbReference type="Proteomes" id="UP000144818">
    <property type="component" value="Segment"/>
</dbReference>
<dbReference type="SUPFAM" id="SSF161008">
    <property type="entry name" value="Viral glycoprotein ectodomain-like"/>
    <property type="match status" value="1"/>
</dbReference>
<reference evidence="12 13" key="1">
    <citation type="journal article" date="2015" name="PLoS Pathog.">
        <title>Evolution of genome size and complexity in the rhabdoviridae.</title>
        <authorList>
            <person name="Walker P.J."/>
            <person name="Firth C."/>
            <person name="Widen S.G."/>
            <person name="Blasdell K.R."/>
            <person name="Guzman H."/>
            <person name="Wood T.G."/>
            <person name="Paradkar P.N."/>
            <person name="Holmes E.C."/>
            <person name="Tesh R.B."/>
            <person name="Vasilakis N."/>
        </authorList>
    </citation>
    <scope>NUCLEOTIDE SEQUENCE [LARGE SCALE GENOMIC DNA]</scope>
    <source>
        <strain evidence="12">UF-11</strain>
    </source>
</reference>
<evidence type="ECO:0000256" key="2">
    <source>
        <dbReference type="ARBA" id="ARBA00022692"/>
    </source>
</evidence>
<dbReference type="InterPro" id="IPR055447">
    <property type="entry name" value="Rhabdo_glycop_CD"/>
</dbReference>
<protein>
    <submittedName>
        <fullName evidence="12">Glycoprotein</fullName>
    </submittedName>
</protein>
<organism evidence="12 13">
    <name type="scientific">Sweetwater Branch virus</name>
    <dbReference type="NCBI Taxonomy" id="1272958"/>
    <lineage>
        <taxon>Viruses</taxon>
        <taxon>Riboviria</taxon>
        <taxon>Orthornavirae</taxon>
        <taxon>Negarnaviricota</taxon>
        <taxon>Haploviricotina</taxon>
        <taxon>Monjiviricetes</taxon>
        <taxon>Mononegavirales</taxon>
        <taxon>Rhabdoviridae</taxon>
        <taxon>Alpharhabdovirinae</taxon>
        <taxon>Tibrovirus</taxon>
        <taxon>Tibrovirus sweetwater</taxon>
    </lineage>
</organism>
<evidence type="ECO:0000259" key="10">
    <source>
        <dbReference type="Pfam" id="PF00974"/>
    </source>
</evidence>
<dbReference type="Pfam" id="PF24833">
    <property type="entry name" value="Rhabdo_glycop_CD"/>
    <property type="match status" value="1"/>
</dbReference>
<feature type="domain" description="Spike glycoprotein fusion" evidence="10">
    <location>
        <begin position="72"/>
        <end position="170"/>
    </location>
</feature>
<keyword evidence="4" id="KW-0946">Virion</keyword>
<dbReference type="Pfam" id="PF00974">
    <property type="entry name" value="Rhabdo_glycop_FD"/>
    <property type="match status" value="1"/>
</dbReference>
<dbReference type="EMBL" id="KM204997">
    <property type="protein sequence ID" value="AJR28389.1"/>
    <property type="molecule type" value="Viral_cRNA"/>
</dbReference>
<dbReference type="Gene3D" id="2.30.29.130">
    <property type="match status" value="1"/>
</dbReference>
<evidence type="ECO:0000256" key="8">
    <source>
        <dbReference type="ARBA" id="ARBA00023180"/>
    </source>
</evidence>
<keyword evidence="5" id="KW-0261">Viral envelope protein</keyword>
<accession>A0A0D3R120</accession>
<evidence type="ECO:0000256" key="9">
    <source>
        <dbReference type="SAM" id="Phobius"/>
    </source>
</evidence>
<name>A0A0D3R120_9RHAB</name>
<dbReference type="GO" id="GO:0019031">
    <property type="term" value="C:viral envelope"/>
    <property type="evidence" value="ECO:0007669"/>
    <property type="project" value="UniProtKB-KW"/>
</dbReference>
<dbReference type="KEGG" id="vg:32766078"/>
<keyword evidence="3" id="KW-0732">Signal</keyword>
<evidence type="ECO:0000313" key="13">
    <source>
        <dbReference type="Proteomes" id="UP000144818"/>
    </source>
</evidence>
<dbReference type="GO" id="GO:0055036">
    <property type="term" value="C:virion membrane"/>
    <property type="evidence" value="ECO:0007669"/>
    <property type="project" value="UniProtKB-SubCell"/>
</dbReference>
<evidence type="ECO:0000256" key="3">
    <source>
        <dbReference type="ARBA" id="ARBA00022729"/>
    </source>
</evidence>
<evidence type="ECO:0000313" key="12">
    <source>
        <dbReference type="EMBL" id="AJR28389.1"/>
    </source>
</evidence>
<keyword evidence="7 9" id="KW-0472">Membrane</keyword>
<evidence type="ECO:0000256" key="7">
    <source>
        <dbReference type="ARBA" id="ARBA00023136"/>
    </source>
</evidence>